<dbReference type="AlphaFoldDB" id="A0A1A9EVE8"/>
<dbReference type="KEGG" id="mars:A8C75_02825"/>
<evidence type="ECO:0000313" key="3">
    <source>
        <dbReference type="Proteomes" id="UP000078070"/>
    </source>
</evidence>
<feature type="domain" description="Peptidoglycan binding-like" evidence="1">
    <location>
        <begin position="305"/>
        <end position="347"/>
    </location>
</feature>
<name>A0A1A9EVE8_9GAMM</name>
<evidence type="ECO:0000259" key="1">
    <source>
        <dbReference type="Pfam" id="PF01471"/>
    </source>
</evidence>
<dbReference type="STRING" id="1821621.A8C75_02825"/>
<dbReference type="Gene3D" id="1.10.101.10">
    <property type="entry name" value="PGBD-like superfamily/PGBD"/>
    <property type="match status" value="1"/>
</dbReference>
<dbReference type="EMBL" id="CP015839">
    <property type="protein sequence ID" value="ANG61509.1"/>
    <property type="molecule type" value="Genomic_DNA"/>
</dbReference>
<reference evidence="2 3" key="2">
    <citation type="journal article" date="2018" name="Int. J. Syst. Evol. Microbiol.">
        <title>Marinobacterium aestuarii sp. nov., a benzene-degrading marine bacterium isolated from estuary sediment.</title>
        <authorList>
            <person name="Bae S.S."/>
            <person name="Jung J."/>
            <person name="Chung D."/>
            <person name="Baek K."/>
        </authorList>
    </citation>
    <scope>NUCLEOTIDE SEQUENCE [LARGE SCALE GENOMIC DNA]</scope>
    <source>
        <strain evidence="2 3">ST58-10</strain>
    </source>
</reference>
<dbReference type="PROSITE" id="PS51257">
    <property type="entry name" value="PROKAR_LIPOPROTEIN"/>
    <property type="match status" value="1"/>
</dbReference>
<sequence>MIKKGLVLIFSFTLSGCGPFLVRAEPERAAGGNVSTVPAPTLNQSVAPVDTPTDRYLAYSDDVDTSIANLDQDAGGLSGISPGQCWVYAQVKHKAVKDNIDVLMQDSTTKITVTPAELKRGLTTVVTREGAVTYKIIPAKYKQVIEQVVVRPEVVRYKVEPAVYAQKEVEVVVEQARSVMEPCETSGTQFSKGTGVQAFCSSLVPQKTRKIIRKELIKPEMTRMIVEPAETKEVTRWVVVAPAQAVSVDVQPETERLDVENLVSAESVTLNDVPPVTKSMVVTRYEGEAKVVSRRAVCDADMTKDLIKIVQRKLLDRGYYPGRLDGIVGTRTIDALKEYQVANALAVGALTYESLQQLGVETH</sequence>
<protein>
    <recommendedName>
        <fullName evidence="1">Peptidoglycan binding-like domain-containing protein</fullName>
    </recommendedName>
</protein>
<dbReference type="OrthoDB" id="5622735at2"/>
<dbReference type="InterPro" id="IPR036365">
    <property type="entry name" value="PGBD-like_sf"/>
</dbReference>
<dbReference type="InterPro" id="IPR036366">
    <property type="entry name" value="PGBDSf"/>
</dbReference>
<evidence type="ECO:0000313" key="2">
    <source>
        <dbReference type="EMBL" id="ANG61509.1"/>
    </source>
</evidence>
<organism evidence="2 3">
    <name type="scientific">Marinobacterium aestuarii</name>
    <dbReference type="NCBI Taxonomy" id="1821621"/>
    <lineage>
        <taxon>Bacteria</taxon>
        <taxon>Pseudomonadati</taxon>
        <taxon>Pseudomonadota</taxon>
        <taxon>Gammaproteobacteria</taxon>
        <taxon>Oceanospirillales</taxon>
        <taxon>Oceanospirillaceae</taxon>
        <taxon>Marinobacterium</taxon>
    </lineage>
</organism>
<dbReference type="SUPFAM" id="SSF47090">
    <property type="entry name" value="PGBD-like"/>
    <property type="match status" value="1"/>
</dbReference>
<gene>
    <name evidence="2" type="ORF">A8C75_02825</name>
</gene>
<dbReference type="Proteomes" id="UP000078070">
    <property type="component" value="Chromosome"/>
</dbReference>
<dbReference type="RefSeq" id="WP_067377822.1">
    <property type="nucleotide sequence ID" value="NZ_CP015839.1"/>
</dbReference>
<proteinExistence type="predicted"/>
<keyword evidence="3" id="KW-1185">Reference proteome</keyword>
<dbReference type="Pfam" id="PF01471">
    <property type="entry name" value="PG_binding_1"/>
    <property type="match status" value="1"/>
</dbReference>
<dbReference type="InterPro" id="IPR002477">
    <property type="entry name" value="Peptidoglycan-bd-like"/>
</dbReference>
<reference evidence="3" key="1">
    <citation type="submission" date="2016-05" db="EMBL/GenBank/DDBJ databases">
        <authorList>
            <person name="Baek K."/>
            <person name="Yang S.-J."/>
        </authorList>
    </citation>
    <scope>NUCLEOTIDE SEQUENCE [LARGE SCALE GENOMIC DNA]</scope>
    <source>
        <strain evidence="3">ST58-10</strain>
    </source>
</reference>
<accession>A0A1A9EVE8</accession>